<gene>
    <name evidence="1" type="ORF">ACIO7M_11505</name>
</gene>
<comment type="caution">
    <text evidence="1">The sequence shown here is derived from an EMBL/GenBank/DDBJ whole genome shotgun (WGS) entry which is preliminary data.</text>
</comment>
<dbReference type="EMBL" id="JBIUYY010000004">
    <property type="protein sequence ID" value="MFJ2821733.1"/>
    <property type="molecule type" value="Genomic_DNA"/>
</dbReference>
<dbReference type="Proteomes" id="UP001617351">
    <property type="component" value="Unassembled WGS sequence"/>
</dbReference>
<dbReference type="RefSeq" id="WP_402379894.1">
    <property type="nucleotide sequence ID" value="NZ_JBIUYY010000004.1"/>
</dbReference>
<organism evidence="1 2">
    <name type="scientific">Streptomyces toxytricini</name>
    <name type="common">Actinomyces toxytricini</name>
    <dbReference type="NCBI Taxonomy" id="67369"/>
    <lineage>
        <taxon>Bacteria</taxon>
        <taxon>Bacillati</taxon>
        <taxon>Actinomycetota</taxon>
        <taxon>Actinomycetes</taxon>
        <taxon>Kitasatosporales</taxon>
        <taxon>Streptomycetaceae</taxon>
        <taxon>Streptomyces</taxon>
    </lineage>
</organism>
<keyword evidence="2" id="KW-1185">Reference proteome</keyword>
<accession>A0ABW8EER2</accession>
<reference evidence="1 2" key="1">
    <citation type="submission" date="2024-10" db="EMBL/GenBank/DDBJ databases">
        <title>The Natural Products Discovery Center: Release of the First 8490 Sequenced Strains for Exploring Actinobacteria Biosynthetic Diversity.</title>
        <authorList>
            <person name="Kalkreuter E."/>
            <person name="Kautsar S.A."/>
            <person name="Yang D."/>
            <person name="Bader C.D."/>
            <person name="Teijaro C.N."/>
            <person name="Fluegel L."/>
            <person name="Davis C.M."/>
            <person name="Simpson J.R."/>
            <person name="Lauterbach L."/>
            <person name="Steele A.D."/>
            <person name="Gui C."/>
            <person name="Meng S."/>
            <person name="Li G."/>
            <person name="Viehrig K."/>
            <person name="Ye F."/>
            <person name="Su P."/>
            <person name="Kiefer A.F."/>
            <person name="Nichols A."/>
            <person name="Cepeda A.J."/>
            <person name="Yan W."/>
            <person name="Fan B."/>
            <person name="Jiang Y."/>
            <person name="Adhikari A."/>
            <person name="Zheng C.-J."/>
            <person name="Schuster L."/>
            <person name="Cowan T.M."/>
            <person name="Smanski M.J."/>
            <person name="Chevrette M.G."/>
            <person name="De Carvalho L.P.S."/>
            <person name="Shen B."/>
        </authorList>
    </citation>
    <scope>NUCLEOTIDE SEQUENCE [LARGE SCALE GENOMIC DNA]</scope>
    <source>
        <strain evidence="1 2">NPDC087220</strain>
    </source>
</reference>
<proteinExistence type="predicted"/>
<name>A0ABW8EER2_STRT5</name>
<sequence>MSDPLAHVFDPGNGWSTRIRPHLTGLPPHLAELVLHLAASDAFWNWRYKVDTPWKRRTKALLKADGADALVRRAVRELAAGGSFHDQGDPEHVIREIGQVKPPSPARPLAIGFLLACGWLRADTDGLSADLALVARKNSQAMDTYHRVDHEIAGAAFTALGDLPGSAAMEELWDLHQRITPSIHPQRVLVKSVKRAAARLGIPADEFAERTVPRHGLEPDGTLTVGWIGRGALWWNASVDAVITLHDTGTVTVDWSDDNGRTTRTTAPFRTPNGYKTPLRTDSITLVRRYAQDIAKTLAAERARLASLADAPDRTWSWHDWSRHYRDHPVTGVVTRSLEWEYRLPDEDAFRPLDPADLDAGGAVPATARVRLRPAAAG</sequence>
<evidence type="ECO:0008006" key="3">
    <source>
        <dbReference type="Google" id="ProtNLM"/>
    </source>
</evidence>
<evidence type="ECO:0000313" key="2">
    <source>
        <dbReference type="Proteomes" id="UP001617351"/>
    </source>
</evidence>
<protein>
    <recommendedName>
        <fullName evidence="3">DUF4132 domain-containing protein</fullName>
    </recommendedName>
</protein>
<evidence type="ECO:0000313" key="1">
    <source>
        <dbReference type="EMBL" id="MFJ2821733.1"/>
    </source>
</evidence>